<protein>
    <recommendedName>
        <fullName evidence="2">Myb-like domain-containing protein</fullName>
    </recommendedName>
</protein>
<feature type="compositionally biased region" description="Low complexity" evidence="1">
    <location>
        <begin position="123"/>
        <end position="134"/>
    </location>
</feature>
<evidence type="ECO:0000259" key="2">
    <source>
        <dbReference type="PROSITE" id="PS50090"/>
    </source>
</evidence>
<comment type="caution">
    <text evidence="3">The sequence shown here is derived from an EMBL/GenBank/DDBJ whole genome shotgun (WGS) entry which is preliminary data.</text>
</comment>
<accession>A0A1Y2FIJ1</accession>
<dbReference type="Proteomes" id="UP000193685">
    <property type="component" value="Unassembled WGS sequence"/>
</dbReference>
<dbReference type="PROSITE" id="PS50090">
    <property type="entry name" value="MYB_LIKE"/>
    <property type="match status" value="1"/>
</dbReference>
<evidence type="ECO:0000313" key="4">
    <source>
        <dbReference type="Proteomes" id="UP000193685"/>
    </source>
</evidence>
<feature type="compositionally biased region" description="Polar residues" evidence="1">
    <location>
        <begin position="30"/>
        <end position="45"/>
    </location>
</feature>
<evidence type="ECO:0000313" key="3">
    <source>
        <dbReference type="EMBL" id="ORY82635.1"/>
    </source>
</evidence>
<evidence type="ECO:0000256" key="1">
    <source>
        <dbReference type="SAM" id="MobiDB-lite"/>
    </source>
</evidence>
<dbReference type="EMBL" id="MCFI01000009">
    <property type="protein sequence ID" value="ORY82635.1"/>
    <property type="molecule type" value="Genomic_DNA"/>
</dbReference>
<proteinExistence type="predicted"/>
<dbReference type="OrthoDB" id="4151352at2759"/>
<feature type="region of interest" description="Disordered" evidence="1">
    <location>
        <begin position="83"/>
        <end position="256"/>
    </location>
</feature>
<feature type="compositionally biased region" description="Polar residues" evidence="1">
    <location>
        <begin position="97"/>
        <end position="116"/>
    </location>
</feature>
<organism evidence="3 4">
    <name type="scientific">Protomyces lactucae-debilis</name>
    <dbReference type="NCBI Taxonomy" id="2754530"/>
    <lineage>
        <taxon>Eukaryota</taxon>
        <taxon>Fungi</taxon>
        <taxon>Dikarya</taxon>
        <taxon>Ascomycota</taxon>
        <taxon>Taphrinomycotina</taxon>
        <taxon>Taphrinomycetes</taxon>
        <taxon>Taphrinales</taxon>
        <taxon>Protomycetaceae</taxon>
        <taxon>Protomyces</taxon>
    </lineage>
</organism>
<feature type="compositionally biased region" description="Polar residues" evidence="1">
    <location>
        <begin position="203"/>
        <end position="226"/>
    </location>
</feature>
<dbReference type="InterPro" id="IPR001005">
    <property type="entry name" value="SANT/Myb"/>
</dbReference>
<reference evidence="3 4" key="1">
    <citation type="submission" date="2016-07" db="EMBL/GenBank/DDBJ databases">
        <title>Pervasive Adenine N6-methylation of Active Genes in Fungi.</title>
        <authorList>
            <consortium name="DOE Joint Genome Institute"/>
            <person name="Mondo S.J."/>
            <person name="Dannebaum R.O."/>
            <person name="Kuo R.C."/>
            <person name="Labutti K."/>
            <person name="Haridas S."/>
            <person name="Kuo A."/>
            <person name="Salamov A."/>
            <person name="Ahrendt S.R."/>
            <person name="Lipzen A."/>
            <person name="Sullivan W."/>
            <person name="Andreopoulos W.B."/>
            <person name="Clum A."/>
            <person name="Lindquist E."/>
            <person name="Daum C."/>
            <person name="Ramamoorthy G.K."/>
            <person name="Gryganskyi A."/>
            <person name="Culley D."/>
            <person name="Magnuson J.K."/>
            <person name="James T.Y."/>
            <person name="O'Malley M.A."/>
            <person name="Stajich J.E."/>
            <person name="Spatafora J.W."/>
            <person name="Visel A."/>
            <person name="Grigoriev I.V."/>
        </authorList>
    </citation>
    <scope>NUCLEOTIDE SEQUENCE [LARGE SCALE GENOMIC DNA]</scope>
    <source>
        <strain evidence="3 4">12-1054</strain>
    </source>
</reference>
<name>A0A1Y2FIJ1_PROLT</name>
<gene>
    <name evidence="3" type="ORF">BCR37DRAFT_398596</name>
</gene>
<feature type="region of interest" description="Disordered" evidence="1">
    <location>
        <begin position="1"/>
        <end position="58"/>
    </location>
</feature>
<keyword evidence="4" id="KW-1185">Reference proteome</keyword>
<sequence length="354" mass="39821">MQPEGGFPSKSLDAQRDIWQTLPRPDHFLQSMSPPRQPAQVSQIQEAARLPSLTGIHYQPRQTETFQYGLQEAPRSIAEMPRFSVTESYPHPRPIFVQQSNSYSSAGPSPQTSPDHLTSFGKAAQLQPPQAQTQSGAQSPYSPHGVDSSISPALRPWDVQQRRPLSEPPFRPFESMPRTGYESSALPSPITSVRSLNRPGESMSRNSSFQGFNETPILPQTQTSMQPHPMQPYQNSRKRRSDSSEDEGDDGGSLVKWKQTHLDTLVRMKNEGSKWSDIASTLNNGKSANACRKMYAKVIKDRDVWTPELDQALKTLYRQKREAFWSDIGHELNTNWHEVEARVIALGLGAVRHH</sequence>
<dbReference type="GeneID" id="63788357"/>
<feature type="compositionally biased region" description="Polar residues" evidence="1">
    <location>
        <begin position="181"/>
        <end position="195"/>
    </location>
</feature>
<dbReference type="AlphaFoldDB" id="A0A1Y2FIJ1"/>
<feature type="domain" description="Myb-like" evidence="2">
    <location>
        <begin position="256"/>
        <end position="299"/>
    </location>
</feature>
<dbReference type="RefSeq" id="XP_040725506.1">
    <property type="nucleotide sequence ID" value="XM_040871758.1"/>
</dbReference>